<feature type="domain" description="SMP-LTD" evidence="13">
    <location>
        <begin position="642"/>
        <end position="871"/>
    </location>
</feature>
<dbReference type="InterPro" id="IPR057349">
    <property type="entry name" value="C2_Mug190_3rd"/>
</dbReference>
<dbReference type="Gene3D" id="2.30.40.10">
    <property type="entry name" value="Urease, subunit C, domain 1"/>
    <property type="match status" value="1"/>
</dbReference>
<dbReference type="PROSITE" id="PS50004">
    <property type="entry name" value="C2"/>
    <property type="match status" value="2"/>
</dbReference>
<feature type="compositionally biased region" description="Basic and acidic residues" evidence="11">
    <location>
        <begin position="1575"/>
        <end position="1593"/>
    </location>
</feature>
<dbReference type="SUPFAM" id="SSF51338">
    <property type="entry name" value="Composite domain of metallo-dependent hydrolases"/>
    <property type="match status" value="1"/>
</dbReference>
<accession>A0A177FBP8</accession>
<keyword evidence="9" id="KW-0446">Lipid-binding</keyword>
<feature type="region of interest" description="Disordered" evidence="11">
    <location>
        <begin position="1097"/>
        <end position="1116"/>
    </location>
</feature>
<comment type="caution">
    <text evidence="14">The sequence shown here is derived from an EMBL/GenBank/DDBJ whole genome shotgun (WGS) entry which is preliminary data.</text>
</comment>
<evidence type="ECO:0000259" key="12">
    <source>
        <dbReference type="PROSITE" id="PS50004"/>
    </source>
</evidence>
<feature type="compositionally biased region" description="Basic and acidic residues" evidence="11">
    <location>
        <begin position="1097"/>
        <end position="1106"/>
    </location>
</feature>
<evidence type="ECO:0008006" key="16">
    <source>
        <dbReference type="Google" id="ProtNLM"/>
    </source>
</evidence>
<keyword evidence="2" id="KW-0813">Transport</keyword>
<keyword evidence="6" id="KW-0256">Endoplasmic reticulum</keyword>
<feature type="domain" description="C2" evidence="12">
    <location>
        <begin position="869"/>
        <end position="998"/>
    </location>
</feature>
<dbReference type="CDD" id="cd21676">
    <property type="entry name" value="SMP_Mug190"/>
    <property type="match status" value="1"/>
</dbReference>
<dbReference type="InterPro" id="IPR011059">
    <property type="entry name" value="Metal-dep_hydrolase_composite"/>
</dbReference>
<sequence length="1639" mass="181073">MDRSLKCFTNCLLCISGELVAQDLYFSTEQGTITPNYYFRQEGVERIDLGGKIIAPGFLDLQTNGMKGVHFTQLALGDGPETDEGKLEAVSKMEIRHGVTGWWATVPTVDKDRWKQIVPLLKPQTFDSGANLLGAHVEGPYLNASKKGAHNAVYLQEPTQISPSDLYGEGNLRHAIKLITLAPELPGSTALVGHLQEEYPHIVISLGHSAATYEEGFAALQLGARALTHVFNAMLPLHHRNPGLAGLMGTGKCYYSIIPDGIHLHPSVVTLCLRTDPRKCIFITDSIELAGLPDGVHDGHGQIAQHQLKQGNKVTIEGTDTLIGSCCTLDECVRNVVAYTGCNLAEAVQCVTENVADMMGESKRGRLEPGRRADFAVLDQEGHVLETWIGGSKGFALFPQEVIMEAQQQKPGKPWSGTNRIPNIKEFVAHLDKDKSERDKAIDAQKLAGEAQKYSAEVTPHKNEQQKKGGKTVTDPVTGNQVVIADVGKEYMERADDPKLSVPNANLGRPTTVATDPSQKNPEYKEKQDITAPPDPVAEGSTSDVPIHGEKTNILFHPTPSVSYEPMFELLENRAGGLCIAILISIIVFGKMFGGSLKGLIPLGMCLASAVWLWMKEVVRSGREVEWSSEQSRGETAVANLLPESVEWMNTFLGVVWGLINPDMFAAVADTLEDVMQASVPGVINNVRVAEIDQGSNPIRILSLRALPDSKMHELKKSIHEENKKTKDPQEAAADEEGGDYYNLEIAFAYHAKPAGNRASAASRARNMHMNLVFYLGIKGLIGVPLPIFVELQELVGTVRLRLQMTPEPPFAKSLTFTLMGVPHVQAGCIPMVQKGVNILNLPLISNFVNYAIGAAASMYVAPKSMQLDLKSMLQGDDITKDTQAMGVMWVRIHRAIGLSKQDRRGSKYGGSDPYINLSFSKYGKPMYCTRVITDDLNPVWEETAALLVTPELIKADEQLSVELWDSDRNSADDIVGKVELSMQKMIQHPGKMYPQISKLAGTHQGSEMPGELHWEVGYFGKPKFRPALRTDGKDKNLPDELKNDEKLQDEKGVIDSEDADAVAHTPPDPLWPSGICSVIIHQIVSLELENIKGSDGNRKGKEFEPAKPYGEGTDEESIKLPTSYCTILFNDTLVYRTRAKAVSSKPIFNAGTERFMRDWRSGIVTITVRDQRNREHDPILGVVPLRLSDILTTSSQVTRWYPLDGGIGFGRIRVSLLFRSVETRLPPNMLGWDVGTFEFISDRIVTIGWKANSKLKLRTGGSVGKIPRTQCHSNEGGDGVYFDVSSENNNHIRLPVKYRYRSPVIFEFHVTGKRGAAAYACIWLQNLIDNEETPIDIPIWTTKNGNRLVQNYITEENAKAFMDKGLEDLKEVGRLQFRGRFKAGMDESHRDFIVDNNSRETYETFEACLTEGVRERVVQGEVPENIQELHEASLKEGRDILHQEVSEKEKRIWLSKTGEDWSGAFSHDPRAYTNKKHEKIAEPGTDEPPHDPYNPSDNDDDDDEPIDDDSSDLGITDATNIPEGAFQKDPKDVDGLNGYAEGMNGRPSADTTATGETGYTTMTETSTNSVQPVQKRDSGFEKKTGKRAEERKHRGLSQWTPARNVKFAKDEAKIGMSKIKKRFTGGLGGREPGVETEA</sequence>
<evidence type="ECO:0000256" key="10">
    <source>
        <dbReference type="ARBA" id="ARBA00023136"/>
    </source>
</evidence>
<dbReference type="InterPro" id="IPR035892">
    <property type="entry name" value="C2_domain_sf"/>
</dbReference>
<evidence type="ECO:0000256" key="7">
    <source>
        <dbReference type="ARBA" id="ARBA00022989"/>
    </source>
</evidence>
<dbReference type="PANTHER" id="PTHR47348">
    <property type="entry name" value="MEIOTICALLY UP-REGULATED GENE 190 PROTEIN"/>
    <property type="match status" value="1"/>
</dbReference>
<organism evidence="14 15">
    <name type="scientific">Fonsecaea monophora</name>
    <dbReference type="NCBI Taxonomy" id="254056"/>
    <lineage>
        <taxon>Eukaryota</taxon>
        <taxon>Fungi</taxon>
        <taxon>Dikarya</taxon>
        <taxon>Ascomycota</taxon>
        <taxon>Pezizomycotina</taxon>
        <taxon>Eurotiomycetes</taxon>
        <taxon>Chaetothyriomycetidae</taxon>
        <taxon>Chaetothyriales</taxon>
        <taxon>Herpotrichiellaceae</taxon>
        <taxon>Fonsecaea</taxon>
    </lineage>
</organism>
<evidence type="ECO:0000256" key="3">
    <source>
        <dbReference type="ARBA" id="ARBA00022553"/>
    </source>
</evidence>
<dbReference type="InterPro" id="IPR037765">
    <property type="entry name" value="C2B_Tricalbin"/>
</dbReference>
<dbReference type="SUPFAM" id="SSF51556">
    <property type="entry name" value="Metallo-dependent hydrolases"/>
    <property type="match status" value="1"/>
</dbReference>
<evidence type="ECO:0000259" key="13">
    <source>
        <dbReference type="PROSITE" id="PS51847"/>
    </source>
</evidence>
<evidence type="ECO:0000256" key="6">
    <source>
        <dbReference type="ARBA" id="ARBA00022824"/>
    </source>
</evidence>
<feature type="region of interest" description="Disordered" evidence="11">
    <location>
        <begin position="494"/>
        <end position="542"/>
    </location>
</feature>
<evidence type="ECO:0000256" key="2">
    <source>
        <dbReference type="ARBA" id="ARBA00022448"/>
    </source>
</evidence>
<dbReference type="GO" id="GO:0016810">
    <property type="term" value="F:hydrolase activity, acting on carbon-nitrogen (but not peptide) bonds"/>
    <property type="evidence" value="ECO:0007669"/>
    <property type="project" value="InterPro"/>
</dbReference>
<keyword evidence="15" id="KW-1185">Reference proteome</keyword>
<keyword evidence="10" id="KW-0472">Membrane</keyword>
<evidence type="ECO:0000256" key="9">
    <source>
        <dbReference type="ARBA" id="ARBA00023121"/>
    </source>
</evidence>
<keyword evidence="3" id="KW-0597">Phosphoprotein</keyword>
<dbReference type="CDD" id="cd04052">
    <property type="entry name" value="C2B_Tricalbin-like"/>
    <property type="match status" value="1"/>
</dbReference>
<dbReference type="PANTHER" id="PTHR47348:SF3">
    <property type="entry name" value="MEIOTICALLY UP-REGULATED GENE 190 PROTEIN"/>
    <property type="match status" value="1"/>
</dbReference>
<evidence type="ECO:0000256" key="11">
    <source>
        <dbReference type="SAM" id="MobiDB-lite"/>
    </source>
</evidence>
<dbReference type="RefSeq" id="XP_022512804.1">
    <property type="nucleotide sequence ID" value="XM_022654900.1"/>
</dbReference>
<dbReference type="EMBL" id="LVKK01000029">
    <property type="protein sequence ID" value="OAG40852.1"/>
    <property type="molecule type" value="Genomic_DNA"/>
</dbReference>
<dbReference type="GO" id="GO:0008289">
    <property type="term" value="F:lipid binding"/>
    <property type="evidence" value="ECO:0007669"/>
    <property type="project" value="UniProtKB-KW"/>
</dbReference>
<dbReference type="OrthoDB" id="419768at2759"/>
<dbReference type="SUPFAM" id="SSF49562">
    <property type="entry name" value="C2 domain (Calcium/lipid-binding domain, CaLB)"/>
    <property type="match status" value="2"/>
</dbReference>
<gene>
    <name evidence="14" type="ORF">AYO21_04929</name>
</gene>
<dbReference type="GeneID" id="34600097"/>
<dbReference type="InterPro" id="IPR006680">
    <property type="entry name" value="Amidohydro-rel"/>
</dbReference>
<dbReference type="GO" id="GO:0006869">
    <property type="term" value="P:lipid transport"/>
    <property type="evidence" value="ECO:0007669"/>
    <property type="project" value="UniProtKB-KW"/>
</dbReference>
<evidence type="ECO:0000256" key="8">
    <source>
        <dbReference type="ARBA" id="ARBA00023055"/>
    </source>
</evidence>
<evidence type="ECO:0000256" key="4">
    <source>
        <dbReference type="ARBA" id="ARBA00022692"/>
    </source>
</evidence>
<proteinExistence type="predicted"/>
<dbReference type="Gene3D" id="3.20.20.140">
    <property type="entry name" value="Metal-dependent hydrolases"/>
    <property type="match status" value="1"/>
</dbReference>
<keyword evidence="4" id="KW-0812">Transmembrane</keyword>
<name>A0A177FBP8_9EURO</name>
<evidence type="ECO:0000313" key="14">
    <source>
        <dbReference type="EMBL" id="OAG40852.1"/>
    </source>
</evidence>
<feature type="region of interest" description="Disordered" evidence="11">
    <location>
        <begin position="1480"/>
        <end position="1603"/>
    </location>
</feature>
<dbReference type="GO" id="GO:0061817">
    <property type="term" value="P:endoplasmic reticulum-plasma membrane tethering"/>
    <property type="evidence" value="ECO:0007669"/>
    <property type="project" value="InterPro"/>
</dbReference>
<evidence type="ECO:0000256" key="1">
    <source>
        <dbReference type="ARBA" id="ARBA00004586"/>
    </source>
</evidence>
<keyword evidence="7" id="KW-1133">Transmembrane helix</keyword>
<dbReference type="CDD" id="cd04041">
    <property type="entry name" value="C2A_fungal"/>
    <property type="match status" value="1"/>
</dbReference>
<comment type="subcellular location">
    <subcellularLocation>
        <location evidence="1">Endoplasmic reticulum membrane</location>
    </subcellularLocation>
</comment>
<evidence type="ECO:0000313" key="15">
    <source>
        <dbReference type="Proteomes" id="UP000077002"/>
    </source>
</evidence>
<dbReference type="Proteomes" id="UP000077002">
    <property type="component" value="Unassembled WGS sequence"/>
</dbReference>
<dbReference type="Pfam" id="PF01979">
    <property type="entry name" value="Amidohydro_1"/>
    <property type="match status" value="1"/>
</dbReference>
<protein>
    <recommendedName>
        <fullName evidence="16">N-acetylglucosamine-6-phosphate deacetylase</fullName>
    </recommendedName>
</protein>
<feature type="compositionally biased region" description="Low complexity" evidence="11">
    <location>
        <begin position="1552"/>
        <end position="1568"/>
    </location>
</feature>
<dbReference type="SMART" id="SM00239">
    <property type="entry name" value="C2"/>
    <property type="match status" value="2"/>
</dbReference>
<feature type="compositionally biased region" description="Polar residues" evidence="11">
    <location>
        <begin position="512"/>
        <end position="521"/>
    </location>
</feature>
<dbReference type="GO" id="GO:0005789">
    <property type="term" value="C:endoplasmic reticulum membrane"/>
    <property type="evidence" value="ECO:0007669"/>
    <property type="project" value="UniProtKB-SubCell"/>
</dbReference>
<reference evidence="14 15" key="1">
    <citation type="submission" date="2016-03" db="EMBL/GenBank/DDBJ databases">
        <title>Draft genome sequence of the Fonsecaea monophora CBS 269.37.</title>
        <authorList>
            <person name="Bombassaro A."/>
            <person name="Vinicius W.A."/>
            <person name="De Hoog S."/>
            <person name="Sun J."/>
            <person name="Souza E.M."/>
            <person name="Raittz R.T."/>
            <person name="Costa F."/>
            <person name="Leao A.C."/>
            <person name="Tadra-Sfeir M.Z."/>
            <person name="Baura V."/>
            <person name="Balsanelli E."/>
            <person name="Pedrosa F.O."/>
            <person name="Moreno L.F."/>
            <person name="Steffens M.B."/>
            <person name="Xi L."/>
            <person name="Bocca A.L."/>
            <person name="Felipe M.S."/>
            <person name="Teixeira M."/>
            <person name="Telles Filho F.Q."/>
            <person name="Azevedo C.M."/>
            <person name="Gomes R."/>
            <person name="Vicente V.A."/>
        </authorList>
    </citation>
    <scope>NUCLEOTIDE SEQUENCE [LARGE SCALE GENOMIC DNA]</scope>
    <source>
        <strain evidence="14 15">CBS 269.37</strain>
    </source>
</reference>
<evidence type="ECO:0000256" key="5">
    <source>
        <dbReference type="ARBA" id="ARBA00022737"/>
    </source>
</evidence>
<feature type="region of interest" description="Disordered" evidence="11">
    <location>
        <begin position="451"/>
        <end position="476"/>
    </location>
</feature>
<dbReference type="InterPro" id="IPR037767">
    <property type="entry name" value="C2A_Mug190-like"/>
</dbReference>
<dbReference type="InterPro" id="IPR000008">
    <property type="entry name" value="C2_dom"/>
</dbReference>
<keyword evidence="8" id="KW-0445">Lipid transport</keyword>
<feature type="domain" description="C2" evidence="12">
    <location>
        <begin position="1058"/>
        <end position="1202"/>
    </location>
</feature>
<dbReference type="Pfam" id="PF25669">
    <property type="entry name" value="SMP_MUG190-like"/>
    <property type="match status" value="1"/>
</dbReference>
<dbReference type="InterPro" id="IPR031468">
    <property type="entry name" value="SMP_LBD"/>
</dbReference>
<keyword evidence="5" id="KW-0677">Repeat</keyword>
<dbReference type="Gene3D" id="2.60.40.150">
    <property type="entry name" value="C2 domain"/>
    <property type="match status" value="2"/>
</dbReference>
<dbReference type="InterPro" id="IPR032466">
    <property type="entry name" value="Metal_Hydrolase"/>
</dbReference>
<feature type="compositionally biased region" description="Acidic residues" evidence="11">
    <location>
        <begin position="1498"/>
        <end position="1512"/>
    </location>
</feature>
<dbReference type="Pfam" id="PF25331">
    <property type="entry name" value="C2_Mug190_3rd"/>
    <property type="match status" value="1"/>
</dbReference>
<dbReference type="Pfam" id="PF00168">
    <property type="entry name" value="C2"/>
    <property type="match status" value="2"/>
</dbReference>
<dbReference type="PROSITE" id="PS51847">
    <property type="entry name" value="SMP"/>
    <property type="match status" value="1"/>
</dbReference>